<keyword evidence="1" id="KW-0812">Transmembrane</keyword>
<dbReference type="EMBL" id="BMAO01037298">
    <property type="protein sequence ID" value="GFR16751.1"/>
    <property type="molecule type" value="Genomic_DNA"/>
</dbReference>
<accession>A0A8X6LN41</accession>
<protein>
    <recommendedName>
        <fullName evidence="4">2',3'-cyclic-nucleotide 3'-phosphodiesterase</fullName>
    </recommendedName>
</protein>
<dbReference type="InterPro" id="IPR027417">
    <property type="entry name" value="P-loop_NTPase"/>
</dbReference>
<keyword evidence="1" id="KW-1133">Transmembrane helix</keyword>
<dbReference type="AlphaFoldDB" id="A0A8X6LN41"/>
<organism evidence="2 3">
    <name type="scientific">Trichonephila clavata</name>
    <name type="common">Joro spider</name>
    <name type="synonym">Nephila clavata</name>
    <dbReference type="NCBI Taxonomy" id="2740835"/>
    <lineage>
        <taxon>Eukaryota</taxon>
        <taxon>Metazoa</taxon>
        <taxon>Ecdysozoa</taxon>
        <taxon>Arthropoda</taxon>
        <taxon>Chelicerata</taxon>
        <taxon>Arachnida</taxon>
        <taxon>Araneae</taxon>
        <taxon>Araneomorphae</taxon>
        <taxon>Entelegynae</taxon>
        <taxon>Araneoidea</taxon>
        <taxon>Nephilidae</taxon>
        <taxon>Trichonephila</taxon>
    </lineage>
</organism>
<dbReference type="GO" id="GO:0009214">
    <property type="term" value="P:cyclic nucleotide catabolic process"/>
    <property type="evidence" value="ECO:0007669"/>
    <property type="project" value="InterPro"/>
</dbReference>
<dbReference type="PANTHER" id="PTHR10156">
    <property type="entry name" value="2',3'-CYCLIC-NUCLEOTIDE 3'-PHOSPHODIESTERASE"/>
    <property type="match status" value="1"/>
</dbReference>
<dbReference type="Pfam" id="PF13671">
    <property type="entry name" value="AAA_33"/>
    <property type="match status" value="1"/>
</dbReference>
<dbReference type="Proteomes" id="UP000887116">
    <property type="component" value="Unassembled WGS sequence"/>
</dbReference>
<gene>
    <name evidence="2" type="primary">AVEN_36325_1</name>
    <name evidence="2" type="ORF">TNCT_21911</name>
</gene>
<name>A0A8X6LN41_TRICU</name>
<dbReference type="Gene3D" id="3.90.1740.10">
    <property type="entry name" value="2',3'-cyclic nucleotide 3'-phosphodiesterase superfamily"/>
    <property type="match status" value="1"/>
</dbReference>
<reference evidence="2" key="1">
    <citation type="submission" date="2020-07" db="EMBL/GenBank/DDBJ databases">
        <title>Multicomponent nature underlies the extraordinary mechanical properties of spider dragline silk.</title>
        <authorList>
            <person name="Kono N."/>
            <person name="Nakamura H."/>
            <person name="Mori M."/>
            <person name="Yoshida Y."/>
            <person name="Ohtoshi R."/>
            <person name="Malay A.D."/>
            <person name="Moran D.A.P."/>
            <person name="Tomita M."/>
            <person name="Numata K."/>
            <person name="Arakawa K."/>
        </authorList>
    </citation>
    <scope>NUCLEOTIDE SEQUENCE</scope>
</reference>
<keyword evidence="3" id="KW-1185">Reference proteome</keyword>
<dbReference type="PANTHER" id="PTHR10156:SF0">
    <property type="entry name" value="2',3'-CYCLIC-NUCLEOTIDE 3'-PHOSPHODIESTERASE"/>
    <property type="match status" value="1"/>
</dbReference>
<feature type="transmembrane region" description="Helical" evidence="1">
    <location>
        <begin position="144"/>
        <end position="165"/>
    </location>
</feature>
<dbReference type="GO" id="GO:0004113">
    <property type="term" value="F:2',3'-cyclic-nucleotide 3'-phosphodiesterase activity"/>
    <property type="evidence" value="ECO:0007669"/>
    <property type="project" value="InterPro"/>
</dbReference>
<proteinExistence type="predicted"/>
<evidence type="ECO:0000256" key="1">
    <source>
        <dbReference type="SAM" id="Phobius"/>
    </source>
</evidence>
<dbReference type="Gene3D" id="3.40.50.300">
    <property type="entry name" value="P-loop containing nucleotide triphosphate hydrolases"/>
    <property type="match status" value="1"/>
</dbReference>
<keyword evidence="1" id="KW-0472">Membrane</keyword>
<dbReference type="SUPFAM" id="SSF52540">
    <property type="entry name" value="P-loop containing nucleoside triphosphate hydrolases"/>
    <property type="match status" value="1"/>
</dbReference>
<sequence length="449" mass="50906">MASNSSEENLNLSPESLKKITAARNKFKLGSDVDKDAVFDYQFLINKETVSYIQEHAKVMFLIRGPPGTGKATLSEMINVKYPKAAFCCADDYFKNSFASPTRSKNSLKLSHDYCQKKAETACANDTRIVIVQNTHMRKWEIQYYINLAACYNYTVIMAITLYRFDVTPQTLLANNTDGLDYSYLRKRLNQWEDIPPTLTGWFLCPKDASYLQYLALNSLKALIGDGMFCRVFDMYDTDEVANYFKARRLQFCLAGYATDSLEMKKHYLSNIVQYLYGKCFTIQIVGYHITLSGVSAVVQVNDIMELLMYEGKNNFSRSCDFSNFMNALGINDNPSEHGKTMAFKDESEPPETSTAVLEEWKEDEGISACKCSFIHLAQKSDDICDVGILKKVIQTSLLEAADDKSQIPDASFIELDNGSKVCRIKQNEWLVKAPMKVNVKTIFTGLYV</sequence>
<dbReference type="GO" id="GO:0016020">
    <property type="term" value="C:membrane"/>
    <property type="evidence" value="ECO:0007669"/>
    <property type="project" value="InterPro"/>
</dbReference>
<dbReference type="OrthoDB" id="3231855at2759"/>
<dbReference type="GO" id="GO:0005737">
    <property type="term" value="C:cytoplasm"/>
    <property type="evidence" value="ECO:0007669"/>
    <property type="project" value="TreeGrafter"/>
</dbReference>
<evidence type="ECO:0000313" key="2">
    <source>
        <dbReference type="EMBL" id="GFR16751.1"/>
    </source>
</evidence>
<comment type="caution">
    <text evidence="2">The sequence shown here is derived from an EMBL/GenBank/DDBJ whole genome shotgun (WGS) entry which is preliminary data.</text>
</comment>
<evidence type="ECO:0000313" key="3">
    <source>
        <dbReference type="Proteomes" id="UP000887116"/>
    </source>
</evidence>
<evidence type="ECO:0008006" key="4">
    <source>
        <dbReference type="Google" id="ProtNLM"/>
    </source>
</evidence>
<dbReference type="InterPro" id="IPR008431">
    <property type="entry name" value="CNPase"/>
</dbReference>